<reference evidence="1" key="1">
    <citation type="submission" date="2021-03" db="EMBL/GenBank/DDBJ databases">
        <authorList>
            <consortium name="Genoscope - CEA"/>
            <person name="William W."/>
        </authorList>
    </citation>
    <scope>NUCLEOTIDE SEQUENCE</scope>
    <source>
        <strain evidence="1">Doubled-haploid Pahang</strain>
    </source>
</reference>
<organism evidence="2 3">
    <name type="scientific">Musa acuminata subsp. malaccensis</name>
    <name type="common">Wild banana</name>
    <name type="synonym">Musa malaccensis</name>
    <dbReference type="NCBI Taxonomy" id="214687"/>
    <lineage>
        <taxon>Eukaryota</taxon>
        <taxon>Viridiplantae</taxon>
        <taxon>Streptophyta</taxon>
        <taxon>Embryophyta</taxon>
        <taxon>Tracheophyta</taxon>
        <taxon>Spermatophyta</taxon>
        <taxon>Magnoliopsida</taxon>
        <taxon>Liliopsida</taxon>
        <taxon>Zingiberales</taxon>
        <taxon>Musaceae</taxon>
        <taxon>Musa</taxon>
    </lineage>
</organism>
<dbReference type="EMBL" id="HG996466">
    <property type="protein sequence ID" value="CAG1860537.1"/>
    <property type="molecule type" value="Genomic_DNA"/>
</dbReference>
<proteinExistence type="predicted"/>
<evidence type="ECO:0000313" key="2">
    <source>
        <dbReference type="EnsemblPlants" id="Ma01_p22820.1"/>
    </source>
</evidence>
<dbReference type="Proteomes" id="UP000012960">
    <property type="component" value="Unplaced"/>
</dbReference>
<name>A0A804HXA8_MUSAM</name>
<dbReference type="EnsemblPlants" id="Ma01_t22820.1">
    <property type="protein sequence ID" value="Ma01_p22820.1"/>
    <property type="gene ID" value="Ma01_g22820"/>
</dbReference>
<gene>
    <name evidence="1" type="ORF">GSMUA_98410.1</name>
</gene>
<sequence length="39" mass="4331">MKISSCLMLISFPWVARRLDGNMPSGVPLRRPPTMLAST</sequence>
<protein>
    <submittedName>
        <fullName evidence="1">(wild Malaysian banana) hypothetical protein</fullName>
    </submittedName>
</protein>
<dbReference type="AlphaFoldDB" id="A0A804HXA8"/>
<keyword evidence="3" id="KW-1185">Reference proteome</keyword>
<dbReference type="InParanoid" id="A0A804HXA8"/>
<dbReference type="Gramene" id="Ma01_t22820.1">
    <property type="protein sequence ID" value="Ma01_p22820.1"/>
    <property type="gene ID" value="Ma01_g22820"/>
</dbReference>
<evidence type="ECO:0000313" key="3">
    <source>
        <dbReference type="Proteomes" id="UP000012960"/>
    </source>
</evidence>
<accession>A0A804HXA8</accession>
<evidence type="ECO:0000313" key="1">
    <source>
        <dbReference type="EMBL" id="CAG1860537.1"/>
    </source>
</evidence>
<reference evidence="2" key="2">
    <citation type="submission" date="2021-05" db="UniProtKB">
        <authorList>
            <consortium name="EnsemblPlants"/>
        </authorList>
    </citation>
    <scope>IDENTIFICATION</scope>
    <source>
        <strain evidence="2">subsp. malaccensis</strain>
    </source>
</reference>